<dbReference type="EMBL" id="BLXT01007358">
    <property type="protein sequence ID" value="GFO38797.1"/>
    <property type="molecule type" value="Genomic_DNA"/>
</dbReference>
<organism evidence="2 3">
    <name type="scientific">Plakobranchus ocellatus</name>
    <dbReference type="NCBI Taxonomy" id="259542"/>
    <lineage>
        <taxon>Eukaryota</taxon>
        <taxon>Metazoa</taxon>
        <taxon>Spiralia</taxon>
        <taxon>Lophotrochozoa</taxon>
        <taxon>Mollusca</taxon>
        <taxon>Gastropoda</taxon>
        <taxon>Heterobranchia</taxon>
        <taxon>Euthyneura</taxon>
        <taxon>Panpulmonata</taxon>
        <taxon>Sacoglossa</taxon>
        <taxon>Placobranchoidea</taxon>
        <taxon>Plakobranchidae</taxon>
        <taxon>Plakobranchus</taxon>
    </lineage>
</organism>
<dbReference type="InterPro" id="IPR013201">
    <property type="entry name" value="Prot_inhib_I29"/>
</dbReference>
<evidence type="ECO:0000259" key="1">
    <source>
        <dbReference type="SMART" id="SM00848"/>
    </source>
</evidence>
<dbReference type="SMART" id="SM00848">
    <property type="entry name" value="Inhibitor_I29"/>
    <property type="match status" value="1"/>
</dbReference>
<dbReference type="Proteomes" id="UP000735302">
    <property type="component" value="Unassembled WGS sequence"/>
</dbReference>
<sequence>PYENALQIDNIANRKLLSAKTPNYEIHKDSGMTATVVALLTVCCAFVSAAYRPSSEGGPPDAPYKLSYADYKKTWENYKVTFGKKNKNEAEERKRFAVSMENVDFVEYHNWKYHNNGSSFYLDINQFTDLVKALFLT</sequence>
<protein>
    <submittedName>
        <fullName evidence="2">Cathepsin l</fullName>
    </submittedName>
</protein>
<proteinExistence type="predicted"/>
<dbReference type="AlphaFoldDB" id="A0AAV4D3R2"/>
<dbReference type="SUPFAM" id="SSF54001">
    <property type="entry name" value="Cysteine proteinases"/>
    <property type="match status" value="1"/>
</dbReference>
<comment type="caution">
    <text evidence="2">The sequence shown here is derived from an EMBL/GenBank/DDBJ whole genome shotgun (WGS) entry which is preliminary data.</text>
</comment>
<dbReference type="Gene3D" id="1.10.287.2250">
    <property type="match status" value="1"/>
</dbReference>
<evidence type="ECO:0000313" key="2">
    <source>
        <dbReference type="EMBL" id="GFO38797.1"/>
    </source>
</evidence>
<reference evidence="2 3" key="1">
    <citation type="journal article" date="2021" name="Elife">
        <title>Chloroplast acquisition without the gene transfer in kleptoplastic sea slugs, Plakobranchus ocellatus.</title>
        <authorList>
            <person name="Maeda T."/>
            <person name="Takahashi S."/>
            <person name="Yoshida T."/>
            <person name="Shimamura S."/>
            <person name="Takaki Y."/>
            <person name="Nagai Y."/>
            <person name="Toyoda A."/>
            <person name="Suzuki Y."/>
            <person name="Arimoto A."/>
            <person name="Ishii H."/>
            <person name="Satoh N."/>
            <person name="Nishiyama T."/>
            <person name="Hasebe M."/>
            <person name="Maruyama T."/>
            <person name="Minagawa J."/>
            <person name="Obokata J."/>
            <person name="Shigenobu S."/>
        </authorList>
    </citation>
    <scope>NUCLEOTIDE SEQUENCE [LARGE SCALE GENOMIC DNA]</scope>
</reference>
<evidence type="ECO:0000313" key="3">
    <source>
        <dbReference type="Proteomes" id="UP000735302"/>
    </source>
</evidence>
<dbReference type="InterPro" id="IPR038765">
    <property type="entry name" value="Papain-like_cys_pep_sf"/>
</dbReference>
<accession>A0AAV4D3R2</accession>
<feature type="non-terminal residue" evidence="2">
    <location>
        <position position="1"/>
    </location>
</feature>
<dbReference type="Pfam" id="PF08246">
    <property type="entry name" value="Inhibitor_I29"/>
    <property type="match status" value="1"/>
</dbReference>
<keyword evidence="3" id="KW-1185">Reference proteome</keyword>
<feature type="domain" description="Cathepsin propeptide inhibitor" evidence="1">
    <location>
        <begin position="75"/>
        <end position="135"/>
    </location>
</feature>
<gene>
    <name evidence="2" type="ORF">PoB_006530200</name>
</gene>
<name>A0AAV4D3R2_9GAST</name>